<dbReference type="AlphaFoldDB" id="A0A5B9PD00"/>
<evidence type="ECO:0008006" key="3">
    <source>
        <dbReference type="Google" id="ProtNLM"/>
    </source>
</evidence>
<dbReference type="OrthoDB" id="234964at2"/>
<evidence type="ECO:0000313" key="1">
    <source>
        <dbReference type="EMBL" id="QEG24174.1"/>
    </source>
</evidence>
<reference evidence="1 2" key="1">
    <citation type="submission" date="2019-08" db="EMBL/GenBank/DDBJ databases">
        <title>Deep-cultivation of Planctomycetes and their phenomic and genomic characterization uncovers novel biology.</title>
        <authorList>
            <person name="Wiegand S."/>
            <person name="Jogler M."/>
            <person name="Boedeker C."/>
            <person name="Pinto D."/>
            <person name="Vollmers J."/>
            <person name="Rivas-Marin E."/>
            <person name="Kohn T."/>
            <person name="Peeters S.H."/>
            <person name="Heuer A."/>
            <person name="Rast P."/>
            <person name="Oberbeckmann S."/>
            <person name="Bunk B."/>
            <person name="Jeske O."/>
            <person name="Meyerdierks A."/>
            <person name="Storesund J.E."/>
            <person name="Kallscheuer N."/>
            <person name="Luecker S."/>
            <person name="Lage O.M."/>
            <person name="Pohl T."/>
            <person name="Merkel B.J."/>
            <person name="Hornburger P."/>
            <person name="Mueller R.-W."/>
            <person name="Bruemmer F."/>
            <person name="Labrenz M."/>
            <person name="Spormann A.M."/>
            <person name="Op den Camp H."/>
            <person name="Overmann J."/>
            <person name="Amann R."/>
            <person name="Jetten M.S.M."/>
            <person name="Mascher T."/>
            <person name="Medema M.H."/>
            <person name="Devos D.P."/>
            <person name="Kaster A.-K."/>
            <person name="Ovreas L."/>
            <person name="Rohde M."/>
            <person name="Galperin M.Y."/>
            <person name="Jogler C."/>
        </authorList>
    </citation>
    <scope>NUCLEOTIDE SEQUENCE [LARGE SCALE GENOMIC DNA]</scope>
    <source>
        <strain evidence="1 2">FC18</strain>
    </source>
</reference>
<organism evidence="1 2">
    <name type="scientific">Mariniblastus fucicola</name>
    <dbReference type="NCBI Taxonomy" id="980251"/>
    <lineage>
        <taxon>Bacteria</taxon>
        <taxon>Pseudomonadati</taxon>
        <taxon>Planctomycetota</taxon>
        <taxon>Planctomycetia</taxon>
        <taxon>Pirellulales</taxon>
        <taxon>Pirellulaceae</taxon>
        <taxon>Mariniblastus</taxon>
    </lineage>
</organism>
<accession>A0A5B9PD00</accession>
<dbReference type="Gene3D" id="1.20.1600.10">
    <property type="entry name" value="Outer membrane efflux proteins (OEP)"/>
    <property type="match status" value="1"/>
</dbReference>
<name>A0A5B9PD00_9BACT</name>
<evidence type="ECO:0000313" key="2">
    <source>
        <dbReference type="Proteomes" id="UP000322214"/>
    </source>
</evidence>
<sequence length="183" mass="20071">MPVGNRLSKARVCRRQHELAQLKDEYSRALEAIQTEVDIAVRELRTSYMEIDAKSLALAAAAEVNTIQQRWMRSMDGGGSASLNLESLLRAMERVTEAEREYTTSILTYNLASVNLKRANGTLLQSENVSVNRSCENGCQLMQLNKGDSYGVAPTLPLETIDSEFAIPANVEAVAPAAPSTDH</sequence>
<gene>
    <name evidence="1" type="ORF">MFFC18_40910</name>
</gene>
<keyword evidence="2" id="KW-1185">Reference proteome</keyword>
<dbReference type="Proteomes" id="UP000322214">
    <property type="component" value="Chromosome"/>
</dbReference>
<dbReference type="SUPFAM" id="SSF56954">
    <property type="entry name" value="Outer membrane efflux proteins (OEP)"/>
    <property type="match status" value="1"/>
</dbReference>
<proteinExistence type="predicted"/>
<protein>
    <recommendedName>
        <fullName evidence="3">Outer membrane efflux protein</fullName>
    </recommendedName>
</protein>
<dbReference type="EMBL" id="CP042912">
    <property type="protein sequence ID" value="QEG24174.1"/>
    <property type="molecule type" value="Genomic_DNA"/>
</dbReference>
<dbReference type="KEGG" id="mff:MFFC18_40910"/>
<dbReference type="RefSeq" id="WP_075083461.1">
    <property type="nucleotide sequence ID" value="NZ_CP042912.1"/>
</dbReference>